<dbReference type="Gene3D" id="3.40.50.80">
    <property type="entry name" value="Nucleotide-binding domain of ferredoxin-NADP reductase (FNR) module"/>
    <property type="match status" value="1"/>
</dbReference>
<dbReference type="InterPro" id="IPR017927">
    <property type="entry name" value="FAD-bd_FR_type"/>
</dbReference>
<evidence type="ECO:0000256" key="6">
    <source>
        <dbReference type="ARBA" id="ARBA00023002"/>
    </source>
</evidence>
<dbReference type="InterPro" id="IPR012675">
    <property type="entry name" value="Beta-grasp_dom_sf"/>
</dbReference>
<dbReference type="PRINTS" id="PR00410">
    <property type="entry name" value="PHEHYDRXLASE"/>
</dbReference>
<dbReference type="InterPro" id="IPR001433">
    <property type="entry name" value="OxRdtase_FAD/NAD-bd"/>
</dbReference>
<evidence type="ECO:0000259" key="10">
    <source>
        <dbReference type="PROSITE" id="PS51384"/>
    </source>
</evidence>
<organism evidence="11 12">
    <name type="scientific">Pseudarthrobacter enclensis</name>
    <dbReference type="NCBI Taxonomy" id="993070"/>
    <lineage>
        <taxon>Bacteria</taxon>
        <taxon>Bacillati</taxon>
        <taxon>Actinomycetota</taxon>
        <taxon>Actinomycetes</taxon>
        <taxon>Micrococcales</taxon>
        <taxon>Micrococcaceae</taxon>
        <taxon>Pseudarthrobacter</taxon>
    </lineage>
</organism>
<dbReference type="InterPro" id="IPR036010">
    <property type="entry name" value="2Fe-2S_ferredoxin-like_sf"/>
</dbReference>
<evidence type="ECO:0000313" key="12">
    <source>
        <dbReference type="Proteomes" id="UP000053199"/>
    </source>
</evidence>
<keyword evidence="12" id="KW-1185">Reference proteome</keyword>
<evidence type="ECO:0000256" key="5">
    <source>
        <dbReference type="ARBA" id="ARBA00022827"/>
    </source>
</evidence>
<dbReference type="Proteomes" id="UP000053199">
    <property type="component" value="Unassembled WGS sequence"/>
</dbReference>
<evidence type="ECO:0000256" key="3">
    <source>
        <dbReference type="ARBA" id="ARBA00022714"/>
    </source>
</evidence>
<protein>
    <recommendedName>
        <fullName evidence="13">Phenylacetic acid degradation protein</fullName>
    </recommendedName>
</protein>
<dbReference type="SUPFAM" id="SSF54292">
    <property type="entry name" value="2Fe-2S ferredoxin-like"/>
    <property type="match status" value="1"/>
</dbReference>
<dbReference type="GO" id="GO:0051537">
    <property type="term" value="F:2 iron, 2 sulfur cluster binding"/>
    <property type="evidence" value="ECO:0007669"/>
    <property type="project" value="UniProtKB-KW"/>
</dbReference>
<name>A0A0V8I5D5_9MICC</name>
<dbReference type="GO" id="GO:0046872">
    <property type="term" value="F:metal ion binding"/>
    <property type="evidence" value="ECO:0007669"/>
    <property type="project" value="UniProtKB-KW"/>
</dbReference>
<dbReference type="GO" id="GO:0050660">
    <property type="term" value="F:flavin adenine dinucleotide binding"/>
    <property type="evidence" value="ECO:0007669"/>
    <property type="project" value="TreeGrafter"/>
</dbReference>
<dbReference type="CDD" id="cd00207">
    <property type="entry name" value="fer2"/>
    <property type="match status" value="1"/>
</dbReference>
<dbReference type="PROSITE" id="PS51384">
    <property type="entry name" value="FAD_FR"/>
    <property type="match status" value="1"/>
</dbReference>
<dbReference type="RefSeq" id="WP_058269591.1">
    <property type="nucleotide sequence ID" value="NZ_FMAZ01000010.1"/>
</dbReference>
<sequence>MSNLTEQPKTGLNPPPAGFRALQVVGTTALTEDSREIEFAVPADAADLFAFLPGQHLTLHLPSRAMTERRTYSICSGRSEGSLRIGVRRIPGGALSPYLVDELEVGDIIHVHPPAGVFVAKPDPVRNAVYGAVASGSGITPILSITRTLLAEEPNSSVVLAYGNRDTSSVMFLEELADLKDRYPGRLVVHHFLSRERRGTSLDQRIEAGQLLPLFDALGGAPAVDAWYLCGPQEMVRGVHEGLANSGVDEHNIHTESFHTADTPRAPRPAPDDAGAHRVRAQLAGRESVVEVREGEFILDAVLRSRPEVPFACQKGVCGTCRARVTEGRAEMAANYALEQDDVDAGYILTCTSVPRGPGLELDFDA</sequence>
<dbReference type="PROSITE" id="PS00197">
    <property type="entry name" value="2FE2S_FER_1"/>
    <property type="match status" value="1"/>
</dbReference>
<evidence type="ECO:0008006" key="13">
    <source>
        <dbReference type="Google" id="ProtNLM"/>
    </source>
</evidence>
<dbReference type="PANTHER" id="PTHR47354:SF8">
    <property type="entry name" value="1,2-PHENYLACETYL-COA EPOXIDASE, SUBUNIT E"/>
    <property type="match status" value="1"/>
</dbReference>
<keyword evidence="3" id="KW-0001">2Fe-2S</keyword>
<accession>A0A0V8I5D5</accession>
<feature type="domain" description="FAD-binding FR-type" evidence="10">
    <location>
        <begin position="17"/>
        <end position="121"/>
    </location>
</feature>
<dbReference type="InterPro" id="IPR039261">
    <property type="entry name" value="FNR_nucleotide-bd"/>
</dbReference>
<evidence type="ECO:0000256" key="1">
    <source>
        <dbReference type="ARBA" id="ARBA00001974"/>
    </source>
</evidence>
<dbReference type="EMBL" id="LNQM01000011">
    <property type="protein sequence ID" value="KSU70003.1"/>
    <property type="molecule type" value="Genomic_DNA"/>
</dbReference>
<comment type="caution">
    <text evidence="11">The sequence shown here is derived from an EMBL/GenBank/DDBJ whole genome shotgun (WGS) entry which is preliminary data.</text>
</comment>
<dbReference type="Gene3D" id="3.10.20.30">
    <property type="match status" value="1"/>
</dbReference>
<dbReference type="InterPro" id="IPR001041">
    <property type="entry name" value="2Fe-2S_ferredoxin-type"/>
</dbReference>
<dbReference type="InterPro" id="IPR050415">
    <property type="entry name" value="MRET"/>
</dbReference>
<dbReference type="InterPro" id="IPR006058">
    <property type="entry name" value="2Fe2S_fd_BS"/>
</dbReference>
<dbReference type="PROSITE" id="PS51085">
    <property type="entry name" value="2FE2S_FER_2"/>
    <property type="match status" value="1"/>
</dbReference>
<dbReference type="OrthoDB" id="9796486at2"/>
<dbReference type="Pfam" id="PF00111">
    <property type="entry name" value="Fer2"/>
    <property type="match status" value="1"/>
</dbReference>
<dbReference type="SUPFAM" id="SSF63380">
    <property type="entry name" value="Riboflavin synthase domain-like"/>
    <property type="match status" value="1"/>
</dbReference>
<dbReference type="Gene3D" id="2.40.30.10">
    <property type="entry name" value="Translation factors"/>
    <property type="match status" value="1"/>
</dbReference>
<dbReference type="InterPro" id="IPR008333">
    <property type="entry name" value="Cbr1-like_FAD-bd_dom"/>
</dbReference>
<dbReference type="CDD" id="cd06214">
    <property type="entry name" value="PA_degradation_oxidoreductase_like"/>
    <property type="match status" value="1"/>
</dbReference>
<reference evidence="11 12" key="1">
    <citation type="journal article" date="2014" name="Arch. Microbiol.">
        <title>Arthrobacter enclensis sp. nov., isolated from sediment sample.</title>
        <authorList>
            <person name="Dastager S.G."/>
            <person name="Liu Q."/>
            <person name="Tang S.K."/>
            <person name="Krishnamurthi S."/>
            <person name="Lee J.C."/>
            <person name="Li W.J."/>
        </authorList>
    </citation>
    <scope>NUCLEOTIDE SEQUENCE [LARGE SCALE GENOMIC DNA]</scope>
    <source>
        <strain evidence="11 12">NIO-1008</strain>
    </source>
</reference>
<dbReference type="GO" id="GO:0016491">
    <property type="term" value="F:oxidoreductase activity"/>
    <property type="evidence" value="ECO:0007669"/>
    <property type="project" value="UniProtKB-KW"/>
</dbReference>
<evidence type="ECO:0000256" key="8">
    <source>
        <dbReference type="ARBA" id="ARBA00023014"/>
    </source>
</evidence>
<dbReference type="InterPro" id="IPR017938">
    <property type="entry name" value="Riboflavin_synthase-like_b-brl"/>
</dbReference>
<gene>
    <name evidence="11" type="ORF">AS031_18270</name>
</gene>
<proteinExistence type="predicted"/>
<feature type="domain" description="2Fe-2S ferredoxin-type" evidence="9">
    <location>
        <begin position="277"/>
        <end position="366"/>
    </location>
</feature>
<evidence type="ECO:0000256" key="7">
    <source>
        <dbReference type="ARBA" id="ARBA00023004"/>
    </source>
</evidence>
<keyword evidence="8" id="KW-0411">Iron-sulfur</keyword>
<evidence type="ECO:0000313" key="11">
    <source>
        <dbReference type="EMBL" id="KSU70003.1"/>
    </source>
</evidence>
<dbReference type="Pfam" id="PF00175">
    <property type="entry name" value="NAD_binding_1"/>
    <property type="match status" value="1"/>
</dbReference>
<dbReference type="AlphaFoldDB" id="A0A0V8I5D5"/>
<keyword evidence="6" id="KW-0560">Oxidoreductase</keyword>
<keyword evidence="2" id="KW-0285">Flavoprotein</keyword>
<evidence type="ECO:0000256" key="2">
    <source>
        <dbReference type="ARBA" id="ARBA00022630"/>
    </source>
</evidence>
<dbReference type="SUPFAM" id="SSF52343">
    <property type="entry name" value="Ferredoxin reductase-like, C-terminal NADP-linked domain"/>
    <property type="match status" value="1"/>
</dbReference>
<dbReference type="Pfam" id="PF00970">
    <property type="entry name" value="FAD_binding_6"/>
    <property type="match status" value="1"/>
</dbReference>
<keyword evidence="7" id="KW-0408">Iron</keyword>
<keyword evidence="4" id="KW-0479">Metal-binding</keyword>
<evidence type="ECO:0000256" key="4">
    <source>
        <dbReference type="ARBA" id="ARBA00022723"/>
    </source>
</evidence>
<comment type="cofactor">
    <cofactor evidence="1">
        <name>FAD</name>
        <dbReference type="ChEBI" id="CHEBI:57692"/>
    </cofactor>
</comment>
<evidence type="ECO:0000259" key="9">
    <source>
        <dbReference type="PROSITE" id="PS51085"/>
    </source>
</evidence>
<dbReference type="PANTHER" id="PTHR47354">
    <property type="entry name" value="NADH OXIDOREDUCTASE HCR"/>
    <property type="match status" value="1"/>
</dbReference>
<dbReference type="STRING" id="993070.AS031_18270"/>
<keyword evidence="5" id="KW-0274">FAD</keyword>